<sequence>MLNIHIFVCGALRPSRHNDANTQGDTWLLRSSSLYGYLWSVPVSLLQCPRNFTVFSNSNPNPTRKMNKSEAVMIIALSKCIEAMRHSGRILVGQPGWQMKWGQISVFPNMQQAFVAMAVHSLFA</sequence>
<comment type="caution">
    <text evidence="1">The sequence shown here is derived from an EMBL/GenBank/DDBJ whole genome shotgun (WGS) entry which is preliminary data.</text>
</comment>
<dbReference type="EMBL" id="JBJUIK010000003">
    <property type="protein sequence ID" value="KAL3533132.1"/>
    <property type="molecule type" value="Genomic_DNA"/>
</dbReference>
<reference evidence="1 2" key="1">
    <citation type="submission" date="2024-11" db="EMBL/GenBank/DDBJ databases">
        <title>A near-complete genome assembly of Cinchona calisaya.</title>
        <authorList>
            <person name="Lian D.C."/>
            <person name="Zhao X.W."/>
            <person name="Wei L."/>
        </authorList>
    </citation>
    <scope>NUCLEOTIDE SEQUENCE [LARGE SCALE GENOMIC DNA]</scope>
    <source>
        <tissue evidence="1">Nenye</tissue>
    </source>
</reference>
<name>A0ABD3APL7_9GENT</name>
<accession>A0ABD3APL7</accession>
<evidence type="ECO:0000313" key="1">
    <source>
        <dbReference type="EMBL" id="KAL3533132.1"/>
    </source>
</evidence>
<proteinExistence type="predicted"/>
<keyword evidence="2" id="KW-1185">Reference proteome</keyword>
<protein>
    <submittedName>
        <fullName evidence="1">Uncharacterized protein</fullName>
    </submittedName>
</protein>
<dbReference type="Proteomes" id="UP001630127">
    <property type="component" value="Unassembled WGS sequence"/>
</dbReference>
<gene>
    <name evidence="1" type="ORF">ACH5RR_006653</name>
</gene>
<dbReference type="AlphaFoldDB" id="A0ABD3APL7"/>
<evidence type="ECO:0000313" key="2">
    <source>
        <dbReference type="Proteomes" id="UP001630127"/>
    </source>
</evidence>
<organism evidence="1 2">
    <name type="scientific">Cinchona calisaya</name>
    <dbReference type="NCBI Taxonomy" id="153742"/>
    <lineage>
        <taxon>Eukaryota</taxon>
        <taxon>Viridiplantae</taxon>
        <taxon>Streptophyta</taxon>
        <taxon>Embryophyta</taxon>
        <taxon>Tracheophyta</taxon>
        <taxon>Spermatophyta</taxon>
        <taxon>Magnoliopsida</taxon>
        <taxon>eudicotyledons</taxon>
        <taxon>Gunneridae</taxon>
        <taxon>Pentapetalae</taxon>
        <taxon>asterids</taxon>
        <taxon>lamiids</taxon>
        <taxon>Gentianales</taxon>
        <taxon>Rubiaceae</taxon>
        <taxon>Cinchonoideae</taxon>
        <taxon>Cinchoneae</taxon>
        <taxon>Cinchona</taxon>
    </lineage>
</organism>